<name>A0A2X2K3A3_STAAU</name>
<dbReference type="AlphaFoldDB" id="A0A2X2K3A3"/>
<proteinExistence type="predicted"/>
<evidence type="ECO:0000313" key="2">
    <source>
        <dbReference type="EMBL" id="SPZ98733.1"/>
    </source>
</evidence>
<dbReference type="GO" id="GO:0019290">
    <property type="term" value="P:siderophore biosynthetic process"/>
    <property type="evidence" value="ECO:0007669"/>
    <property type="project" value="InterPro"/>
</dbReference>
<sequence>MQNHTAVNTAQTIILRDLVDALLFEDIAGIVSNSEITKENGQTILIYKRETQQIKIPVYFSALNMFRYESSQPITIEGRASKQPLTAAEFWQTIANMNCDLSHEWEVASR</sequence>
<dbReference type="PANTHER" id="PTHR34384">
    <property type="entry name" value="L-2,3-DIAMINOPROPANOATE--CITRATE LIGASE"/>
    <property type="match status" value="1"/>
</dbReference>
<gene>
    <name evidence="2" type="primary">sbnC_1</name>
    <name evidence="2" type="ORF">NCTC7878_02136</name>
</gene>
<dbReference type="InterPro" id="IPR037455">
    <property type="entry name" value="LucA/IucC-like"/>
</dbReference>
<organism evidence="2 3">
    <name type="scientific">Staphylococcus aureus</name>
    <dbReference type="NCBI Taxonomy" id="1280"/>
    <lineage>
        <taxon>Bacteria</taxon>
        <taxon>Bacillati</taxon>
        <taxon>Bacillota</taxon>
        <taxon>Bacilli</taxon>
        <taxon>Bacillales</taxon>
        <taxon>Staphylococcaceae</taxon>
        <taxon>Staphylococcus</taxon>
    </lineage>
</organism>
<comment type="pathway">
    <text evidence="1">Siderophore biosynthesis.</text>
</comment>
<dbReference type="Proteomes" id="UP000249913">
    <property type="component" value="Unassembled WGS sequence"/>
</dbReference>
<dbReference type="PANTHER" id="PTHR34384:SF6">
    <property type="entry name" value="STAPHYLOFERRIN B SYNTHASE"/>
    <property type="match status" value="1"/>
</dbReference>
<evidence type="ECO:0000256" key="1">
    <source>
        <dbReference type="ARBA" id="ARBA00004924"/>
    </source>
</evidence>
<accession>A0A2X2K3A3</accession>
<dbReference type="EMBL" id="UAUX01000009">
    <property type="protein sequence ID" value="SPZ98733.1"/>
    <property type="molecule type" value="Genomic_DNA"/>
</dbReference>
<protein>
    <submittedName>
        <fullName evidence="2">Siderophore staphylobactin biosynthesis protein SbnC</fullName>
    </submittedName>
</protein>
<reference evidence="2 3" key="1">
    <citation type="submission" date="2018-06" db="EMBL/GenBank/DDBJ databases">
        <authorList>
            <consortium name="Pathogen Informatics"/>
            <person name="Doyle S."/>
        </authorList>
    </citation>
    <scope>NUCLEOTIDE SEQUENCE [LARGE SCALE GENOMIC DNA]</scope>
    <source>
        <strain evidence="2 3">NCTC7878</strain>
    </source>
</reference>
<evidence type="ECO:0000313" key="3">
    <source>
        <dbReference type="Proteomes" id="UP000249913"/>
    </source>
</evidence>